<dbReference type="CDD" id="cd01918">
    <property type="entry name" value="HprK_C"/>
    <property type="match status" value="1"/>
</dbReference>
<keyword evidence="2" id="KW-0418">Kinase</keyword>
<keyword evidence="2" id="KW-0808">Transferase</keyword>
<proteinExistence type="predicted"/>
<sequence length="152" mass="15967">MAPSPPARSPAHHASAVAIGDWGVIITGPTGSGKSDLALRLIDRGAILIGDDYIYLNAAHGGPVITVPDNIAGKLEIRGIGIIEMPHKSRVVAKLLVRLTGEGERFPGSLPITDFAGCSLPTLSIDAFHYSSPIKIEYALKSLVDRDLPPVA</sequence>
<dbReference type="GO" id="GO:0016301">
    <property type="term" value="F:kinase activity"/>
    <property type="evidence" value="ECO:0007669"/>
    <property type="project" value="UniProtKB-KW"/>
</dbReference>
<dbReference type="Pfam" id="PF07475">
    <property type="entry name" value="Hpr_kinase_C"/>
    <property type="match status" value="1"/>
</dbReference>
<reference evidence="3" key="1">
    <citation type="journal article" date="2019" name="Int. J. Syst. Evol. Microbiol.">
        <title>The Global Catalogue of Microorganisms (GCM) 10K type strain sequencing project: providing services to taxonomists for standard genome sequencing and annotation.</title>
        <authorList>
            <consortium name="The Broad Institute Genomics Platform"/>
            <consortium name="The Broad Institute Genome Sequencing Center for Infectious Disease"/>
            <person name="Wu L."/>
            <person name="Ma J."/>
        </authorList>
    </citation>
    <scope>NUCLEOTIDE SEQUENCE [LARGE SCALE GENOMIC DNA]</scope>
    <source>
        <strain evidence="3">CECT 8531</strain>
    </source>
</reference>
<name>A0ABV8REV5_9SPHN</name>
<dbReference type="InterPro" id="IPR011104">
    <property type="entry name" value="Hpr_kin/Pase_C"/>
</dbReference>
<accession>A0ABV8REV5</accession>
<dbReference type="EMBL" id="JBHSDH010000013">
    <property type="protein sequence ID" value="MFC4291903.1"/>
    <property type="molecule type" value="Genomic_DNA"/>
</dbReference>
<keyword evidence="3" id="KW-1185">Reference proteome</keyword>
<gene>
    <name evidence="2" type="ORF">ACFOWX_05685</name>
</gene>
<protein>
    <submittedName>
        <fullName evidence="2">HPr kinase/phosphorylase</fullName>
    </submittedName>
</protein>
<evidence type="ECO:0000313" key="2">
    <source>
        <dbReference type="EMBL" id="MFC4291903.1"/>
    </source>
</evidence>
<organism evidence="2 3">
    <name type="scientific">Sphingorhabdus arenilitoris</name>
    <dbReference type="NCBI Taxonomy" id="1490041"/>
    <lineage>
        <taxon>Bacteria</taxon>
        <taxon>Pseudomonadati</taxon>
        <taxon>Pseudomonadota</taxon>
        <taxon>Alphaproteobacteria</taxon>
        <taxon>Sphingomonadales</taxon>
        <taxon>Sphingomonadaceae</taxon>
        <taxon>Sphingorhabdus</taxon>
    </lineage>
</organism>
<evidence type="ECO:0000313" key="3">
    <source>
        <dbReference type="Proteomes" id="UP001595887"/>
    </source>
</evidence>
<dbReference type="PANTHER" id="PTHR30305:SF1">
    <property type="entry name" value="HPR KINASE_PHOSPHORYLASE"/>
    <property type="match status" value="1"/>
</dbReference>
<dbReference type="RefSeq" id="WP_381422152.1">
    <property type="nucleotide sequence ID" value="NZ_JBHSDH010000013.1"/>
</dbReference>
<comment type="caution">
    <text evidence="2">The sequence shown here is derived from an EMBL/GenBank/DDBJ whole genome shotgun (WGS) entry which is preliminary data.</text>
</comment>
<dbReference type="SUPFAM" id="SSF53795">
    <property type="entry name" value="PEP carboxykinase-like"/>
    <property type="match status" value="1"/>
</dbReference>
<dbReference type="Proteomes" id="UP001595887">
    <property type="component" value="Unassembled WGS sequence"/>
</dbReference>
<evidence type="ECO:0000259" key="1">
    <source>
        <dbReference type="Pfam" id="PF07475"/>
    </source>
</evidence>
<dbReference type="Gene3D" id="3.40.50.300">
    <property type="entry name" value="P-loop containing nucleotide triphosphate hydrolases"/>
    <property type="match status" value="1"/>
</dbReference>
<feature type="domain" description="HPr kinase/phosphorylase C-terminal" evidence="1">
    <location>
        <begin position="9"/>
        <end position="85"/>
    </location>
</feature>
<dbReference type="InterPro" id="IPR027417">
    <property type="entry name" value="P-loop_NTPase"/>
</dbReference>
<dbReference type="PANTHER" id="PTHR30305">
    <property type="entry name" value="PROTEIN YJDM-RELATED"/>
    <property type="match status" value="1"/>
</dbReference>